<comment type="caution">
    <text evidence="1">The sequence shown here is derived from an EMBL/GenBank/DDBJ whole genome shotgun (WGS) entry which is preliminary data.</text>
</comment>
<dbReference type="AlphaFoldDB" id="A0A0F9CVP0"/>
<evidence type="ECO:0008006" key="2">
    <source>
        <dbReference type="Google" id="ProtNLM"/>
    </source>
</evidence>
<organism evidence="1">
    <name type="scientific">marine sediment metagenome</name>
    <dbReference type="NCBI Taxonomy" id="412755"/>
    <lineage>
        <taxon>unclassified sequences</taxon>
        <taxon>metagenomes</taxon>
        <taxon>ecological metagenomes</taxon>
    </lineage>
</organism>
<feature type="non-terminal residue" evidence="1">
    <location>
        <position position="1"/>
    </location>
</feature>
<reference evidence="1" key="1">
    <citation type="journal article" date="2015" name="Nature">
        <title>Complex archaea that bridge the gap between prokaryotes and eukaryotes.</title>
        <authorList>
            <person name="Spang A."/>
            <person name="Saw J.H."/>
            <person name="Jorgensen S.L."/>
            <person name="Zaremba-Niedzwiedzka K."/>
            <person name="Martijn J."/>
            <person name="Lind A.E."/>
            <person name="van Eijk R."/>
            <person name="Schleper C."/>
            <person name="Guy L."/>
            <person name="Ettema T.J."/>
        </authorList>
    </citation>
    <scope>NUCLEOTIDE SEQUENCE</scope>
</reference>
<gene>
    <name evidence="1" type="ORF">LCGC14_2620860</name>
</gene>
<evidence type="ECO:0000313" key="1">
    <source>
        <dbReference type="EMBL" id="KKL03963.1"/>
    </source>
</evidence>
<name>A0A0F9CVP0_9ZZZZ</name>
<protein>
    <recommendedName>
        <fullName evidence="2">HNH domain-containing protein</fullName>
    </recommendedName>
</protein>
<sequence length="84" mass="10385">HIYSRTSQKMRWDLLNSFVLCNGCHRFWHANPIDAENWLKNKFPARYSYLQNIRRMPTRHIPMAFLEEWLEMAKRKYEDLRGKE</sequence>
<proteinExistence type="predicted"/>
<dbReference type="EMBL" id="LAZR01044721">
    <property type="protein sequence ID" value="KKL03963.1"/>
    <property type="molecule type" value="Genomic_DNA"/>
</dbReference>
<accession>A0A0F9CVP0</accession>